<dbReference type="PANTHER" id="PTHR43237:SF4">
    <property type="entry name" value="NADP-DEPENDENT MALIC ENZYME"/>
    <property type="match status" value="1"/>
</dbReference>
<comment type="similarity">
    <text evidence="4">In the C-terminal section; belongs to the phosphate acetyltransferase and butyryltransferase family.</text>
</comment>
<dbReference type="SUPFAM" id="SSF51735">
    <property type="entry name" value="NAD(P)-binding Rossmann-fold domains"/>
    <property type="match status" value="1"/>
</dbReference>
<comment type="cofactor">
    <cofactor evidence="2">
        <name>Mg(2+)</name>
        <dbReference type="ChEBI" id="CHEBI:18420"/>
    </cofactor>
</comment>
<dbReference type="NCBIfam" id="NF007233">
    <property type="entry name" value="PRK09653.1"/>
    <property type="match status" value="1"/>
</dbReference>
<dbReference type="GO" id="GO:0004473">
    <property type="term" value="F:malate dehydrogenase (decarboxylating) (NADP+) activity"/>
    <property type="evidence" value="ECO:0007669"/>
    <property type="project" value="UniProtKB-EC"/>
</dbReference>
<evidence type="ECO:0000256" key="9">
    <source>
        <dbReference type="PIRSR" id="PIRSR036684-2"/>
    </source>
</evidence>
<dbReference type="InterPro" id="IPR037062">
    <property type="entry name" value="Malic_N_dom_sf"/>
</dbReference>
<evidence type="ECO:0000256" key="6">
    <source>
        <dbReference type="ARBA" id="ARBA00023002"/>
    </source>
</evidence>
<dbReference type="InterPro" id="IPR051674">
    <property type="entry name" value="Malate_Decarboxylase"/>
</dbReference>
<dbReference type="EMBL" id="NJBN01000003">
    <property type="protein sequence ID" value="TKJ41091.1"/>
    <property type="molecule type" value="Genomic_DNA"/>
</dbReference>
<dbReference type="InterPro" id="IPR045213">
    <property type="entry name" value="Malic_NAD-bd_bact_type"/>
</dbReference>
<evidence type="ECO:0000256" key="7">
    <source>
        <dbReference type="ARBA" id="ARBA00023268"/>
    </source>
</evidence>
<dbReference type="InterPro" id="IPR012301">
    <property type="entry name" value="Malic_N_dom"/>
</dbReference>
<proteinExistence type="inferred from homology"/>
<dbReference type="FunFam" id="3.40.50.10380:FF:000003">
    <property type="entry name" value="NADP-dependent malic enzyme"/>
    <property type="match status" value="1"/>
</dbReference>
<dbReference type="EC" id="1.1.1.40" evidence="13"/>
<dbReference type="Gene3D" id="3.40.50.720">
    <property type="entry name" value="NAD(P)-binding Rossmann-like Domain"/>
    <property type="match status" value="1"/>
</dbReference>
<dbReference type="SUPFAM" id="SSF53223">
    <property type="entry name" value="Aminoacid dehydrogenase-like, N-terminal domain"/>
    <property type="match status" value="1"/>
</dbReference>
<keyword evidence="6 13" id="KW-0560">Oxidoreductase</keyword>
<evidence type="ECO:0000256" key="1">
    <source>
        <dbReference type="ARBA" id="ARBA00001936"/>
    </source>
</evidence>
<dbReference type="Pfam" id="PF03949">
    <property type="entry name" value="Malic_M"/>
    <property type="match status" value="1"/>
</dbReference>
<evidence type="ECO:0000256" key="5">
    <source>
        <dbReference type="ARBA" id="ARBA00022723"/>
    </source>
</evidence>
<feature type="binding site" evidence="9">
    <location>
        <position position="135"/>
    </location>
    <ligand>
        <name>a divalent metal cation</name>
        <dbReference type="ChEBI" id="CHEBI:60240"/>
    </ligand>
</feature>
<feature type="binding site" evidence="9">
    <location>
        <position position="134"/>
    </location>
    <ligand>
        <name>a divalent metal cation</name>
        <dbReference type="ChEBI" id="CHEBI:60240"/>
    </ligand>
</feature>
<sequence length="758" mass="83213">MIRKQDALDYHSMGKPGKVEVTPTKPCLTQRDLSLAYTPGVADPCLEIEKNPEDAYKYTAKGNLVAVITNGTAVLGLGKIGALAGKPVMEGKGVLFKKFANVDVFDIELDTRDADEIIKTCQLLEPTFGGINLEDIAAPDCFYIEETLKETMRIPVFHDDQHGTAIISGAALLNAAELVDKDLDKMRVVYNGAGAAGIACAAFYIELGINPENMLLCDSKGVIYEGREDMDPFHPRYNKYKARFARKTDCRTLDDAMKDADVFCGVSVKDTVTKDMVKSMAKDPIIFAMANPDPEITYPDAVDVRKDVIMATGRSDFPNQVNNVLGFPFIFRGALDVRATAINEPMKVAAAYALANLAKQDVPDSVCRAYGVANFTFGPEYIIPKPFDPRVLLWEAPAVAKAAVETGVALIPYEDFDQYRDSLESHFGASHTIMRKVIYKAKAEPKKIVFPEGTEDKILRAAQIIVDEGIGTPIILGPKESIEKRVSELGLDLKSAEIVDNFHYPKLEEYKLEFLRLRQRHGITPTAAEKFMHQRNYFGMMMVHMGDADCLVAGVSQNYPETIRPALQIVRTKKGNRLCCGVYMMVFPNRVVFFADTTVNVDNDAPEDLAEIAISAAEVAKSMDIEPKIAMLSFSNFGSVKHKESAKVRKAVEIVKGRYPDLIIDGEMQADTAVDRLIQEENYSFCELGGEANILIFPDMQSGNIAYKLVGKLGGATAIGPILKGISKPVHVLQRGCSVDDIVNIASIAVVDAQSNAE</sequence>
<evidence type="ECO:0000256" key="10">
    <source>
        <dbReference type="PIRSR" id="PIRSR036684-3"/>
    </source>
</evidence>
<dbReference type="InterPro" id="IPR036291">
    <property type="entry name" value="NAD(P)-bd_dom_sf"/>
</dbReference>
<comment type="cofactor">
    <cofactor evidence="1">
        <name>Mn(2+)</name>
        <dbReference type="ChEBI" id="CHEBI:29035"/>
    </cofactor>
</comment>
<dbReference type="InterPro" id="IPR042113">
    <property type="entry name" value="P_AcTrfase_dom1"/>
</dbReference>
<gene>
    <name evidence="13" type="ORF">CEE37_05335</name>
</gene>
<dbReference type="Gene3D" id="3.40.50.10750">
    <property type="entry name" value="Isocitrate/Isopropylmalate dehydrogenase-like"/>
    <property type="match status" value="1"/>
</dbReference>
<evidence type="ECO:0000256" key="2">
    <source>
        <dbReference type="ARBA" id="ARBA00001946"/>
    </source>
</evidence>
<keyword evidence="10" id="KW-0521">NADP</keyword>
<evidence type="ECO:0000259" key="11">
    <source>
        <dbReference type="SMART" id="SM00919"/>
    </source>
</evidence>
<feature type="domain" description="Malic enzyme N-terminal" evidence="12">
    <location>
        <begin position="16"/>
        <end position="149"/>
    </location>
</feature>
<evidence type="ECO:0000313" key="13">
    <source>
        <dbReference type="EMBL" id="TKJ41091.1"/>
    </source>
</evidence>
<evidence type="ECO:0000313" key="14">
    <source>
        <dbReference type="Proteomes" id="UP000319619"/>
    </source>
</evidence>
<feature type="binding site" evidence="10">
    <location>
        <position position="160"/>
    </location>
    <ligand>
        <name>a divalent metal cation</name>
        <dbReference type="ChEBI" id="CHEBI:60240"/>
    </ligand>
</feature>
<dbReference type="GO" id="GO:0046872">
    <property type="term" value="F:metal ion binding"/>
    <property type="evidence" value="ECO:0007669"/>
    <property type="project" value="UniProtKB-KW"/>
</dbReference>
<dbReference type="SMART" id="SM00919">
    <property type="entry name" value="Malic_M"/>
    <property type="match status" value="1"/>
</dbReference>
<feature type="domain" description="Malic enzyme NAD-binding" evidence="11">
    <location>
        <begin position="161"/>
        <end position="404"/>
    </location>
</feature>
<dbReference type="InterPro" id="IPR042112">
    <property type="entry name" value="P_AcTrfase_dom2"/>
</dbReference>
<evidence type="ECO:0000259" key="12">
    <source>
        <dbReference type="SMART" id="SM01274"/>
    </source>
</evidence>
<dbReference type="Proteomes" id="UP000319619">
    <property type="component" value="Unassembled WGS sequence"/>
</dbReference>
<keyword evidence="7" id="KW-0511">Multifunctional enzyme</keyword>
<dbReference type="Gene3D" id="3.40.50.10950">
    <property type="match status" value="1"/>
</dbReference>
<comment type="similarity">
    <text evidence="3">In the N-terminal section; belongs to the malic enzymes family.</text>
</comment>
<name>A0A532V1K7_UNCL8</name>
<evidence type="ECO:0000256" key="3">
    <source>
        <dbReference type="ARBA" id="ARBA00007686"/>
    </source>
</evidence>
<feature type="active site" description="Proton acceptor" evidence="8">
    <location>
        <position position="92"/>
    </location>
</feature>
<keyword evidence="5 9" id="KW-0479">Metal-binding</keyword>
<feature type="binding site" evidence="10">
    <location>
        <begin position="74"/>
        <end position="81"/>
    </location>
    <ligand>
        <name>NADP(+)</name>
        <dbReference type="ChEBI" id="CHEBI:58349"/>
    </ligand>
</feature>
<dbReference type="Gene3D" id="3.40.50.10380">
    <property type="entry name" value="Malic enzyme, N-terminal domain"/>
    <property type="match status" value="1"/>
</dbReference>
<organism evidence="13 14">
    <name type="scientific">candidate division LCP-89 bacterium B3_LCP</name>
    <dbReference type="NCBI Taxonomy" id="2012998"/>
    <lineage>
        <taxon>Bacteria</taxon>
        <taxon>Pseudomonadati</taxon>
        <taxon>Bacteria division LCP-89</taxon>
    </lineage>
</organism>
<feature type="binding site" evidence="10">
    <location>
        <position position="291"/>
    </location>
    <ligand>
        <name>a divalent metal cation</name>
        <dbReference type="ChEBI" id="CHEBI:60240"/>
    </ligand>
</feature>
<dbReference type="InterPro" id="IPR012188">
    <property type="entry name" value="ME_PTA"/>
</dbReference>
<dbReference type="GO" id="GO:0016746">
    <property type="term" value="F:acyltransferase activity"/>
    <property type="evidence" value="ECO:0007669"/>
    <property type="project" value="InterPro"/>
</dbReference>
<dbReference type="CDD" id="cd05311">
    <property type="entry name" value="NAD_bind_2_malic_enz"/>
    <property type="match status" value="1"/>
</dbReference>
<dbReference type="InterPro" id="IPR002505">
    <property type="entry name" value="PTA_PTB"/>
</dbReference>
<reference evidence="13 14" key="1">
    <citation type="submission" date="2017-06" db="EMBL/GenBank/DDBJ databases">
        <title>Novel microbial phyla capable of carbon fixation and sulfur reduction in deep-sea sediments.</title>
        <authorList>
            <person name="Huang J."/>
            <person name="Baker B."/>
            <person name="Wang Y."/>
        </authorList>
    </citation>
    <scope>NUCLEOTIDE SEQUENCE [LARGE SCALE GENOMIC DNA]</scope>
    <source>
        <strain evidence="13">B3_LCP</strain>
    </source>
</reference>
<dbReference type="InterPro" id="IPR046346">
    <property type="entry name" value="Aminoacid_DH-like_N_sf"/>
</dbReference>
<dbReference type="SUPFAM" id="SSF53659">
    <property type="entry name" value="Isocitrate/Isopropylmalate dehydrogenase-like"/>
    <property type="match status" value="1"/>
</dbReference>
<evidence type="ECO:0000256" key="4">
    <source>
        <dbReference type="ARBA" id="ARBA00008756"/>
    </source>
</evidence>
<dbReference type="GO" id="GO:0006108">
    <property type="term" value="P:malate metabolic process"/>
    <property type="evidence" value="ECO:0007669"/>
    <property type="project" value="InterPro"/>
</dbReference>
<dbReference type="PIRSF" id="PIRSF036684">
    <property type="entry name" value="ME_PTA"/>
    <property type="match status" value="1"/>
</dbReference>
<comment type="caution">
    <text evidence="13">The sequence shown here is derived from an EMBL/GenBank/DDBJ whole genome shotgun (WGS) entry which is preliminary data.</text>
</comment>
<dbReference type="PANTHER" id="PTHR43237">
    <property type="entry name" value="NADP-DEPENDENT MALIC ENZYME"/>
    <property type="match status" value="1"/>
</dbReference>
<dbReference type="Pfam" id="PF01515">
    <property type="entry name" value="PTA_PTB"/>
    <property type="match status" value="1"/>
</dbReference>
<dbReference type="GO" id="GO:0051287">
    <property type="term" value="F:NAD binding"/>
    <property type="evidence" value="ECO:0007669"/>
    <property type="project" value="InterPro"/>
</dbReference>
<dbReference type="FunFam" id="3.40.50.720:FF:000095">
    <property type="entry name" value="NADP-dependent malic enzyme"/>
    <property type="match status" value="1"/>
</dbReference>
<dbReference type="AlphaFoldDB" id="A0A532V1K7"/>
<evidence type="ECO:0000256" key="8">
    <source>
        <dbReference type="PIRSR" id="PIRSR036684-1"/>
    </source>
</evidence>
<protein>
    <submittedName>
        <fullName evidence="13">NADP-dependent malic enzyme</fullName>
        <ecNumber evidence="13">1.1.1.40</ecNumber>
    </submittedName>
</protein>
<dbReference type="SMART" id="SM01274">
    <property type="entry name" value="malic"/>
    <property type="match status" value="1"/>
</dbReference>
<accession>A0A532V1K7</accession>
<dbReference type="InterPro" id="IPR012302">
    <property type="entry name" value="Malic_NAD-bd"/>
</dbReference>
<dbReference type="Pfam" id="PF00390">
    <property type="entry name" value="malic"/>
    <property type="match status" value="1"/>
</dbReference>